<organism evidence="1 2">
    <name type="scientific">Gemmobacter denitrificans</name>
    <dbReference type="NCBI Taxonomy" id="3123040"/>
    <lineage>
        <taxon>Bacteria</taxon>
        <taxon>Pseudomonadati</taxon>
        <taxon>Pseudomonadota</taxon>
        <taxon>Alphaproteobacteria</taxon>
        <taxon>Rhodobacterales</taxon>
        <taxon>Paracoccaceae</taxon>
        <taxon>Gemmobacter</taxon>
    </lineage>
</organism>
<name>A0ABU8BSI5_9RHOB</name>
<evidence type="ECO:0000313" key="2">
    <source>
        <dbReference type="Proteomes" id="UP001431963"/>
    </source>
</evidence>
<comment type="caution">
    <text evidence="1">The sequence shown here is derived from an EMBL/GenBank/DDBJ whole genome shotgun (WGS) entry which is preliminary data.</text>
</comment>
<sequence>MRSEDQDPPMAVDLEDCLEQAAREEAIRAQHAAWHAEWLKTNPWPFDVSASGINPSDVVGYGWMRARGD</sequence>
<keyword evidence="2" id="KW-1185">Reference proteome</keyword>
<dbReference type="Proteomes" id="UP001431963">
    <property type="component" value="Unassembled WGS sequence"/>
</dbReference>
<dbReference type="EMBL" id="JBALHR010000002">
    <property type="protein sequence ID" value="MEH7827642.1"/>
    <property type="molecule type" value="Genomic_DNA"/>
</dbReference>
<gene>
    <name evidence="1" type="ORF">V6590_05745</name>
</gene>
<proteinExistence type="predicted"/>
<accession>A0ABU8BSI5</accession>
<evidence type="ECO:0000313" key="1">
    <source>
        <dbReference type="EMBL" id="MEH7827642.1"/>
    </source>
</evidence>
<reference evidence="1" key="1">
    <citation type="submission" date="2024-02" db="EMBL/GenBank/DDBJ databases">
        <title>Genome sequences of strain Gemmobacter sp. JM10B15.</title>
        <authorList>
            <person name="Zhang M."/>
        </authorList>
    </citation>
    <scope>NUCLEOTIDE SEQUENCE</scope>
    <source>
        <strain evidence="1">JM10B15</strain>
    </source>
</reference>
<dbReference type="RefSeq" id="WP_335420819.1">
    <property type="nucleotide sequence ID" value="NZ_JBALHR010000002.1"/>
</dbReference>
<protein>
    <submittedName>
        <fullName evidence="1">Uncharacterized protein</fullName>
    </submittedName>
</protein>